<dbReference type="InterPro" id="IPR036188">
    <property type="entry name" value="FAD/NAD-bd_sf"/>
</dbReference>
<dbReference type="GO" id="GO:0005737">
    <property type="term" value="C:cytoplasm"/>
    <property type="evidence" value="ECO:0007669"/>
    <property type="project" value="TreeGrafter"/>
</dbReference>
<protein>
    <submittedName>
        <fullName evidence="3">FAD-binding oxidoreductase</fullName>
    </submittedName>
</protein>
<dbReference type="PANTHER" id="PTHR13847:SF201">
    <property type="entry name" value="PUTATIBE OXIDOREDUCTASE"/>
    <property type="match status" value="1"/>
</dbReference>
<dbReference type="EMBL" id="JAPDIA010000001">
    <property type="protein sequence ID" value="MDG0808454.1"/>
    <property type="molecule type" value="Genomic_DNA"/>
</dbReference>
<organism evidence="3 4">
    <name type="scientific">Cohnella rhizosphaerae</name>
    <dbReference type="NCBI Taxonomy" id="1457232"/>
    <lineage>
        <taxon>Bacteria</taxon>
        <taxon>Bacillati</taxon>
        <taxon>Bacillota</taxon>
        <taxon>Bacilli</taxon>
        <taxon>Bacillales</taxon>
        <taxon>Paenibacillaceae</taxon>
        <taxon>Cohnella</taxon>
    </lineage>
</organism>
<dbReference type="Pfam" id="PF01266">
    <property type="entry name" value="DAO"/>
    <property type="match status" value="1"/>
</dbReference>
<dbReference type="PANTHER" id="PTHR13847">
    <property type="entry name" value="SARCOSINE DEHYDROGENASE-RELATED"/>
    <property type="match status" value="1"/>
</dbReference>
<dbReference type="Proteomes" id="UP001153404">
    <property type="component" value="Unassembled WGS sequence"/>
</dbReference>
<dbReference type="SUPFAM" id="SSF51905">
    <property type="entry name" value="FAD/NAD(P)-binding domain"/>
    <property type="match status" value="1"/>
</dbReference>
<dbReference type="RefSeq" id="WP_277528935.1">
    <property type="nucleotide sequence ID" value="NZ_JAPDIA010000001.1"/>
</dbReference>
<feature type="domain" description="FAD dependent oxidoreductase" evidence="2">
    <location>
        <begin position="34"/>
        <end position="357"/>
    </location>
</feature>
<evidence type="ECO:0000256" key="1">
    <source>
        <dbReference type="SAM" id="MobiDB-lite"/>
    </source>
</evidence>
<dbReference type="Gene3D" id="3.30.9.10">
    <property type="entry name" value="D-Amino Acid Oxidase, subunit A, domain 2"/>
    <property type="match status" value="1"/>
</dbReference>
<dbReference type="AlphaFoldDB" id="A0A9X4QRP5"/>
<proteinExistence type="predicted"/>
<dbReference type="Gene3D" id="3.50.50.60">
    <property type="entry name" value="FAD/NAD(P)-binding domain"/>
    <property type="match status" value="1"/>
</dbReference>
<gene>
    <name evidence="3" type="ORF">OMP40_02800</name>
</gene>
<evidence type="ECO:0000259" key="2">
    <source>
        <dbReference type="Pfam" id="PF01266"/>
    </source>
</evidence>
<evidence type="ECO:0000313" key="4">
    <source>
        <dbReference type="Proteomes" id="UP001153404"/>
    </source>
</evidence>
<accession>A0A9X4QRP5</accession>
<keyword evidence="4" id="KW-1185">Reference proteome</keyword>
<dbReference type="PRINTS" id="PR00420">
    <property type="entry name" value="RNGMNOXGNASE"/>
</dbReference>
<feature type="region of interest" description="Disordered" evidence="1">
    <location>
        <begin position="349"/>
        <end position="405"/>
    </location>
</feature>
<sequence length="405" mass="43973">MNEFKLHDGSLYWPKTMSFFPTYPSLRESLMTQVAIVGGGMTGAICAATLAEAGIPAVLVEEKRVVSASTAANTGLIQFSSDIMLSELSDRVGEKDAAAFYAHCRKAVNDLGLLSAALPQDGGYRARSSLYCASKHDDAPKLRREYEMLRRHGFAADWGFPAGVGASFKEQYPAALVTRGDAEINPVRLAHGLIAQAARSGVRVFENTGVTSIRRRGDWFVLSCDGGEILARTVVRATGYLPGLEDAARIEPILRRTFALTTTPNAIPAEWSQELMMWETARPYFYFRPAPDGRLVVGGLDEEAEDATAGERTLQARTDKLLAELGALFPGRSFEAEYAWSGAFGESPDDLPLHRRASGDARSLPRAGLRRQRHRLRDAGRQHVGCAPTRGDASAGRTATTEAGH</sequence>
<evidence type="ECO:0000313" key="3">
    <source>
        <dbReference type="EMBL" id="MDG0808454.1"/>
    </source>
</evidence>
<name>A0A9X4QRP5_9BACL</name>
<comment type="caution">
    <text evidence="3">The sequence shown here is derived from an EMBL/GenBank/DDBJ whole genome shotgun (WGS) entry which is preliminary data.</text>
</comment>
<dbReference type="InterPro" id="IPR006076">
    <property type="entry name" value="FAD-dep_OxRdtase"/>
</dbReference>
<reference evidence="3" key="1">
    <citation type="submission" date="2022-10" db="EMBL/GenBank/DDBJ databases">
        <title>Comparative genomic analysis of Cohnella hashimotonis sp. nov., isolated from the International Space Station.</title>
        <authorList>
            <person name="Simpson A."/>
            <person name="Venkateswaran K."/>
        </authorList>
    </citation>
    <scope>NUCLEOTIDE SEQUENCE</scope>
    <source>
        <strain evidence="3">DSM 28161</strain>
    </source>
</reference>